<dbReference type="SMART" id="SM00827">
    <property type="entry name" value="PKS_AT"/>
    <property type="match status" value="1"/>
</dbReference>
<organism evidence="6 7">
    <name type="scientific">Terfezia boudieri ATCC MYA-4762</name>
    <dbReference type="NCBI Taxonomy" id="1051890"/>
    <lineage>
        <taxon>Eukaryota</taxon>
        <taxon>Fungi</taxon>
        <taxon>Dikarya</taxon>
        <taxon>Ascomycota</taxon>
        <taxon>Pezizomycotina</taxon>
        <taxon>Pezizomycetes</taxon>
        <taxon>Pezizales</taxon>
        <taxon>Pezizaceae</taxon>
        <taxon>Terfezia</taxon>
    </lineage>
</organism>
<dbReference type="EC" id="2.3.1.39" evidence="1"/>
<accession>A0A3N4LM09</accession>
<keyword evidence="2" id="KW-0808">Transferase</keyword>
<dbReference type="Proteomes" id="UP000267821">
    <property type="component" value="Unassembled WGS sequence"/>
</dbReference>
<dbReference type="Pfam" id="PF00698">
    <property type="entry name" value="Acyl_transf_1"/>
    <property type="match status" value="1"/>
</dbReference>
<dbReference type="Gene3D" id="3.40.366.10">
    <property type="entry name" value="Malonyl-Coenzyme A Acyl Carrier Protein, domain 2"/>
    <property type="match status" value="1"/>
</dbReference>
<keyword evidence="3" id="KW-0012">Acyltransferase</keyword>
<dbReference type="SUPFAM" id="SSF52151">
    <property type="entry name" value="FabD/lysophospholipase-like"/>
    <property type="match status" value="1"/>
</dbReference>
<name>A0A3N4LM09_9PEZI</name>
<dbReference type="PANTHER" id="PTHR42681:SF1">
    <property type="entry name" value="MALONYL-COA-ACYL CARRIER PROTEIN TRANSACYLASE, MITOCHONDRIAL"/>
    <property type="match status" value="1"/>
</dbReference>
<reference evidence="6 7" key="1">
    <citation type="journal article" date="2018" name="Nat. Ecol. Evol.">
        <title>Pezizomycetes genomes reveal the molecular basis of ectomycorrhizal truffle lifestyle.</title>
        <authorList>
            <person name="Murat C."/>
            <person name="Payen T."/>
            <person name="Noel B."/>
            <person name="Kuo A."/>
            <person name="Morin E."/>
            <person name="Chen J."/>
            <person name="Kohler A."/>
            <person name="Krizsan K."/>
            <person name="Balestrini R."/>
            <person name="Da Silva C."/>
            <person name="Montanini B."/>
            <person name="Hainaut M."/>
            <person name="Levati E."/>
            <person name="Barry K.W."/>
            <person name="Belfiori B."/>
            <person name="Cichocki N."/>
            <person name="Clum A."/>
            <person name="Dockter R.B."/>
            <person name="Fauchery L."/>
            <person name="Guy J."/>
            <person name="Iotti M."/>
            <person name="Le Tacon F."/>
            <person name="Lindquist E.A."/>
            <person name="Lipzen A."/>
            <person name="Malagnac F."/>
            <person name="Mello A."/>
            <person name="Molinier V."/>
            <person name="Miyauchi S."/>
            <person name="Poulain J."/>
            <person name="Riccioni C."/>
            <person name="Rubini A."/>
            <person name="Sitrit Y."/>
            <person name="Splivallo R."/>
            <person name="Traeger S."/>
            <person name="Wang M."/>
            <person name="Zifcakova L."/>
            <person name="Wipf D."/>
            <person name="Zambonelli A."/>
            <person name="Paolocci F."/>
            <person name="Nowrousian M."/>
            <person name="Ottonello S."/>
            <person name="Baldrian P."/>
            <person name="Spatafora J.W."/>
            <person name="Henrissat B."/>
            <person name="Nagy L.G."/>
            <person name="Aury J.M."/>
            <person name="Wincker P."/>
            <person name="Grigoriev I.V."/>
            <person name="Bonfante P."/>
            <person name="Martin F.M."/>
        </authorList>
    </citation>
    <scope>NUCLEOTIDE SEQUENCE [LARGE SCALE GENOMIC DNA]</scope>
    <source>
        <strain evidence="6 7">ATCC MYA-4762</strain>
    </source>
</reference>
<evidence type="ECO:0000256" key="2">
    <source>
        <dbReference type="ARBA" id="ARBA00022679"/>
    </source>
</evidence>
<evidence type="ECO:0000256" key="4">
    <source>
        <dbReference type="ARBA" id="ARBA00048462"/>
    </source>
</evidence>
<dbReference type="AlphaFoldDB" id="A0A3N4LM09"/>
<dbReference type="GO" id="GO:0006633">
    <property type="term" value="P:fatty acid biosynthetic process"/>
    <property type="evidence" value="ECO:0007669"/>
    <property type="project" value="TreeGrafter"/>
</dbReference>
<evidence type="ECO:0000256" key="1">
    <source>
        <dbReference type="ARBA" id="ARBA00013258"/>
    </source>
</evidence>
<dbReference type="OrthoDB" id="541883at2759"/>
<evidence type="ECO:0000259" key="5">
    <source>
        <dbReference type="SMART" id="SM00827"/>
    </source>
</evidence>
<dbReference type="InParanoid" id="A0A3N4LM09"/>
<sequence>IISPGQGTQRVSMITYLLKNFSSTVSPLLELLDHTIYESDRAFPPTGTTTASISPRPGLSTLICSGPAPLLTATENAQPAILFTSLCFLSVLEKDFGLDLRKASTRSNLYFLGHSLGEFSALVAAGIMSLPDAITLVRRRGITMTRSVPEEERGDVGMYAIISPAGHLPGLISTINNFIASPPPCSIPPGKIVRIANHNTSSQIVISGHISAITALLDHLRKFSGNDPRALKLNVSAPFHSPLMAPAVDILKEELAKVKFDWKGRRGDVVGNVTASVYESEGELREMLPRQAVEEVRWAESVQYLEKEKGVCRWVGFGPEVKVGRGLVRKDIHVESEVIMVGEGMEGKELEEVVELIGG</sequence>
<gene>
    <name evidence="6" type="ORF">L211DRAFT_788573</name>
</gene>
<proteinExistence type="predicted"/>
<dbReference type="Gene3D" id="3.30.70.250">
    <property type="entry name" value="Malonyl-CoA ACP transacylase, ACP-binding"/>
    <property type="match status" value="1"/>
</dbReference>
<feature type="domain" description="Malonyl-CoA:ACP transacylase (MAT)" evidence="5">
    <location>
        <begin position="2"/>
        <end position="331"/>
    </location>
</feature>
<feature type="non-terminal residue" evidence="6">
    <location>
        <position position="1"/>
    </location>
</feature>
<comment type="catalytic activity">
    <reaction evidence="4">
        <text>holo-[ACP] + malonyl-CoA = malonyl-[ACP] + CoA</text>
        <dbReference type="Rhea" id="RHEA:41792"/>
        <dbReference type="Rhea" id="RHEA-COMP:9623"/>
        <dbReference type="Rhea" id="RHEA-COMP:9685"/>
        <dbReference type="ChEBI" id="CHEBI:57287"/>
        <dbReference type="ChEBI" id="CHEBI:57384"/>
        <dbReference type="ChEBI" id="CHEBI:64479"/>
        <dbReference type="ChEBI" id="CHEBI:78449"/>
        <dbReference type="EC" id="2.3.1.39"/>
    </reaction>
</comment>
<dbReference type="InterPro" id="IPR016036">
    <property type="entry name" value="Malonyl_transacylase_ACP-bd"/>
</dbReference>
<dbReference type="SUPFAM" id="SSF55048">
    <property type="entry name" value="Probable ACP-binding domain of malonyl-CoA ACP transacylase"/>
    <property type="match status" value="1"/>
</dbReference>
<dbReference type="EMBL" id="ML121551">
    <property type="protein sequence ID" value="RPB22519.1"/>
    <property type="molecule type" value="Genomic_DNA"/>
</dbReference>
<evidence type="ECO:0000256" key="3">
    <source>
        <dbReference type="ARBA" id="ARBA00023315"/>
    </source>
</evidence>
<evidence type="ECO:0000313" key="6">
    <source>
        <dbReference type="EMBL" id="RPB22519.1"/>
    </source>
</evidence>
<evidence type="ECO:0000313" key="7">
    <source>
        <dbReference type="Proteomes" id="UP000267821"/>
    </source>
</evidence>
<dbReference type="InterPro" id="IPR014043">
    <property type="entry name" value="Acyl_transferase_dom"/>
</dbReference>
<dbReference type="InterPro" id="IPR001227">
    <property type="entry name" value="Ac_transferase_dom_sf"/>
</dbReference>
<dbReference type="PANTHER" id="PTHR42681">
    <property type="entry name" value="MALONYL-COA-ACYL CARRIER PROTEIN TRANSACYLASE, MITOCHONDRIAL"/>
    <property type="match status" value="1"/>
</dbReference>
<dbReference type="STRING" id="1051890.A0A3N4LM09"/>
<dbReference type="InterPro" id="IPR016035">
    <property type="entry name" value="Acyl_Trfase/lysoPLipase"/>
</dbReference>
<dbReference type="InterPro" id="IPR050858">
    <property type="entry name" value="Mal-CoA-ACP_Trans/PKS_FabD"/>
</dbReference>
<protein>
    <recommendedName>
        <fullName evidence="1">[acyl-carrier-protein] S-malonyltransferase</fullName>
        <ecNumber evidence="1">2.3.1.39</ecNumber>
    </recommendedName>
</protein>
<keyword evidence="7" id="KW-1185">Reference proteome</keyword>
<dbReference type="GO" id="GO:0004314">
    <property type="term" value="F:[acyl-carrier-protein] S-malonyltransferase activity"/>
    <property type="evidence" value="ECO:0007669"/>
    <property type="project" value="UniProtKB-EC"/>
</dbReference>
<dbReference type="GO" id="GO:0005739">
    <property type="term" value="C:mitochondrion"/>
    <property type="evidence" value="ECO:0007669"/>
    <property type="project" value="TreeGrafter"/>
</dbReference>